<sequence>MAGNGLGKVGMPVSWGMGRSGVPIPQLTGIPSPLDSLAGIPSLADLHGGPGGLPVVSGLPNPSDSREKNRCPCYKAKGASIDSRIAPQ</sequence>
<evidence type="ECO:0000313" key="2">
    <source>
        <dbReference type="Proteomes" id="UP000516380"/>
    </source>
</evidence>
<proteinExistence type="predicted"/>
<dbReference type="AlphaFoldDB" id="A0A7G1IPX9"/>
<reference evidence="1 2" key="1">
    <citation type="submission" date="2020-07" db="EMBL/GenBank/DDBJ databases">
        <title>Mycobacterium kansasii (former subtype) with zoonotic potential isolated from diseased indoor pet cat, Japan.</title>
        <authorList>
            <person name="Fukano H."/>
            <person name="Terazono T."/>
            <person name="Hoshino Y."/>
        </authorList>
    </citation>
    <scope>NUCLEOTIDE SEQUENCE [LARGE SCALE GENOMIC DNA]</scope>
    <source>
        <strain evidence="1 2">Kuro-I</strain>
    </source>
</reference>
<dbReference type="EMBL" id="AP023343">
    <property type="protein sequence ID" value="BCI92212.1"/>
    <property type="molecule type" value="Genomic_DNA"/>
</dbReference>
<accession>A0A7G1IPX9</accession>
<gene>
    <name evidence="1" type="ORF">NIIDMKKI_74180</name>
</gene>
<protein>
    <submittedName>
        <fullName evidence="1">Uncharacterized protein</fullName>
    </submittedName>
</protein>
<organism evidence="1 2">
    <name type="scientific">Mycobacterium kansasii</name>
    <dbReference type="NCBI Taxonomy" id="1768"/>
    <lineage>
        <taxon>Bacteria</taxon>
        <taxon>Bacillati</taxon>
        <taxon>Actinomycetota</taxon>
        <taxon>Actinomycetes</taxon>
        <taxon>Mycobacteriales</taxon>
        <taxon>Mycobacteriaceae</taxon>
        <taxon>Mycobacterium</taxon>
    </lineage>
</organism>
<keyword evidence="2" id="KW-1185">Reference proteome</keyword>
<name>A0A7G1IPX9_MYCKA</name>
<evidence type="ECO:0000313" key="1">
    <source>
        <dbReference type="EMBL" id="BCI92212.1"/>
    </source>
</evidence>
<dbReference type="Proteomes" id="UP000516380">
    <property type="component" value="Chromosome"/>
</dbReference>